<evidence type="ECO:0000259" key="1">
    <source>
        <dbReference type="Pfam" id="PF04366"/>
    </source>
</evidence>
<protein>
    <recommendedName>
        <fullName evidence="1">Ysc84 actin-binding domain-containing protein</fullName>
    </recommendedName>
</protein>
<dbReference type="Proteomes" id="UP001438707">
    <property type="component" value="Unassembled WGS sequence"/>
</dbReference>
<evidence type="ECO:0000313" key="2">
    <source>
        <dbReference type="EMBL" id="KAK9838919.1"/>
    </source>
</evidence>
<dbReference type="CDD" id="cd11524">
    <property type="entry name" value="SYLF"/>
    <property type="match status" value="1"/>
</dbReference>
<dbReference type="PANTHER" id="PTHR15629">
    <property type="entry name" value="SH3YL1 PROTEIN"/>
    <property type="match status" value="1"/>
</dbReference>
<evidence type="ECO:0000313" key="3">
    <source>
        <dbReference type="Proteomes" id="UP001438707"/>
    </source>
</evidence>
<dbReference type="InterPro" id="IPR007461">
    <property type="entry name" value="Ysc84_actin-binding"/>
</dbReference>
<sequence>MSNSKLLMDRATAAGLELEQLLSVQPAPGSKMLTAETLRQGKAVAFQRIIKMGVLASGEFGKGFVLAKVPASNGLGWQWSAPAFYSLLGGSLGLTTAIESIHTIIVLASVEAGAKLASGGSYMGPDFDLTFANDYSATKTTQEGMLTRSEVLSATKSSGGFAIDASFSGGSVSSDQKTNASCYGQGVTPQQILSGEVEPPPEMNHLYQKLYSRMAVDPTSAHEAEARTATHTWNAAP</sequence>
<reference evidence="2 3" key="1">
    <citation type="journal article" date="2024" name="Nat. Commun.">
        <title>Phylogenomics reveals the evolutionary origins of lichenization in chlorophyte algae.</title>
        <authorList>
            <person name="Puginier C."/>
            <person name="Libourel C."/>
            <person name="Otte J."/>
            <person name="Skaloud P."/>
            <person name="Haon M."/>
            <person name="Grisel S."/>
            <person name="Petersen M."/>
            <person name="Berrin J.G."/>
            <person name="Delaux P.M."/>
            <person name="Dal Grande F."/>
            <person name="Keller J."/>
        </authorList>
    </citation>
    <scope>NUCLEOTIDE SEQUENCE [LARGE SCALE GENOMIC DNA]</scope>
    <source>
        <strain evidence="2 3">SAG 2145</strain>
    </source>
</reference>
<comment type="caution">
    <text evidence="2">The sequence shown here is derived from an EMBL/GenBank/DDBJ whole genome shotgun (WGS) entry which is preliminary data.</text>
</comment>
<dbReference type="InterPro" id="IPR051702">
    <property type="entry name" value="SH3_domain_YSC84-like"/>
</dbReference>
<name>A0AAW1RY87_9CHLO</name>
<proteinExistence type="predicted"/>
<organism evidence="2 3">
    <name type="scientific">Apatococcus lobatus</name>
    <dbReference type="NCBI Taxonomy" id="904363"/>
    <lineage>
        <taxon>Eukaryota</taxon>
        <taxon>Viridiplantae</taxon>
        <taxon>Chlorophyta</taxon>
        <taxon>core chlorophytes</taxon>
        <taxon>Trebouxiophyceae</taxon>
        <taxon>Chlorellales</taxon>
        <taxon>Chlorellaceae</taxon>
        <taxon>Apatococcus</taxon>
    </lineage>
</organism>
<dbReference type="PANTHER" id="PTHR15629:SF2">
    <property type="entry name" value="SH3 DOMAIN-CONTAINING YSC84-LIKE PROTEIN 1"/>
    <property type="match status" value="1"/>
</dbReference>
<dbReference type="Pfam" id="PF04366">
    <property type="entry name" value="Ysc84"/>
    <property type="match status" value="1"/>
</dbReference>
<dbReference type="EMBL" id="JALJOS010000005">
    <property type="protein sequence ID" value="KAK9838919.1"/>
    <property type="molecule type" value="Genomic_DNA"/>
</dbReference>
<feature type="domain" description="Ysc84 actin-binding" evidence="1">
    <location>
        <begin position="89"/>
        <end position="211"/>
    </location>
</feature>
<accession>A0AAW1RY87</accession>
<dbReference type="AlphaFoldDB" id="A0AAW1RY87"/>
<dbReference type="GO" id="GO:0035091">
    <property type="term" value="F:phosphatidylinositol binding"/>
    <property type="evidence" value="ECO:0007669"/>
    <property type="project" value="TreeGrafter"/>
</dbReference>
<keyword evidence="3" id="KW-1185">Reference proteome</keyword>
<gene>
    <name evidence="2" type="ORF">WJX74_005918</name>
</gene>